<evidence type="ECO:0000256" key="4">
    <source>
        <dbReference type="ARBA" id="ARBA00023163"/>
    </source>
</evidence>
<name>A0ABN2IVU9_9ACTN</name>
<dbReference type="InterPro" id="IPR051677">
    <property type="entry name" value="AfsR-DnrI-RedD_regulator"/>
</dbReference>
<dbReference type="SUPFAM" id="SSF46894">
    <property type="entry name" value="C-terminal effector domain of the bipartite response regulators"/>
    <property type="match status" value="1"/>
</dbReference>
<keyword evidence="2" id="KW-0805">Transcription regulation</keyword>
<organism evidence="7 8">
    <name type="scientific">Fodinicola feengrottensis</name>
    <dbReference type="NCBI Taxonomy" id="435914"/>
    <lineage>
        <taxon>Bacteria</taxon>
        <taxon>Bacillati</taxon>
        <taxon>Actinomycetota</taxon>
        <taxon>Actinomycetes</taxon>
        <taxon>Mycobacteriales</taxon>
        <taxon>Fodinicola</taxon>
    </lineage>
</organism>
<sequence>MDDMDISFAVLGPLEARVDGQRVSVGPARQQCVLAALLTDANHAVPIPTLIERVWDDQQQRPASTLYTYVSRLRRLLDGAEGVELRHHSGGYSLSIDPLQIDLHVFRGLVREARAADDPDQAIKLYDQALELWRGEAFGTLDRPWVNNLRESLCQDRLAAELDRDDVRLRAGQHASLLADLTSRVTSYPLDERLAGQLMLALYRAGRPADALGHYKKVRHRLAEELGSDPSPPLRDLHQRILTADPALAIPVTATAVGTLPRQLPADLPSFVNRQNEIDQLHGIQGGLVVISGTAGVGKTALAVHWAHRIQDRFPDGQLYVNLRGFGPTGHPTTPTEAVRVFLDALRVPASEVPLSAPAQTGLFRSLLAGRRMLLLLDNASDADQVRPLLPGSADCLVLVTSRHQLPGLVATEGARPLTLDVLRHGEAVRLLGARLGADRLQAEPAAVDEIVKRCAGLPLALAIVAARAATVPAFPLAATAADLRSDAGGGLDAFAGADPATDVRAVFSWSYQALSTAAGRLFRLVGSCPGPDLGMAAAGCLAGLPAAVVRPLLAELTTAHLLAEPAPGRYAMHDLLRGYATDLAGQHDQDREAATRRLLDYYLHSAYAADRVLYPSRPALDLEPPADGVTPERFSDQPSALAWFGAEQSTLLAAVVRADEGAFNAHAWGLAWTAWEFFGARMRPRDQLTTEGAALAAAVRLGDLPGQALCHRMLADLRARIGCAEEANQHVAAALALADVIGDPDERGYALLTFAKVCAARQELAEAMSHAAEADAIFGSSGDRAGQAQAVTARGRYASLS</sequence>
<evidence type="ECO:0000256" key="1">
    <source>
        <dbReference type="ARBA" id="ARBA00005820"/>
    </source>
</evidence>
<gene>
    <name evidence="7" type="ORF">GCM10009765_72340</name>
</gene>
<comment type="similarity">
    <text evidence="1">Belongs to the AfsR/DnrI/RedD regulatory family.</text>
</comment>
<dbReference type="InterPro" id="IPR016032">
    <property type="entry name" value="Sig_transdc_resp-reg_C-effctor"/>
</dbReference>
<dbReference type="RefSeq" id="WP_344314623.1">
    <property type="nucleotide sequence ID" value="NZ_BAAANY010000038.1"/>
</dbReference>
<dbReference type="InterPro" id="IPR005158">
    <property type="entry name" value="BTAD"/>
</dbReference>
<dbReference type="InterPro" id="IPR011990">
    <property type="entry name" value="TPR-like_helical_dom_sf"/>
</dbReference>
<dbReference type="PANTHER" id="PTHR35807">
    <property type="entry name" value="TRANSCRIPTIONAL REGULATOR REDD-RELATED"/>
    <property type="match status" value="1"/>
</dbReference>
<evidence type="ECO:0000313" key="8">
    <source>
        <dbReference type="Proteomes" id="UP001500618"/>
    </source>
</evidence>
<feature type="domain" description="OmpR/PhoB-type" evidence="6">
    <location>
        <begin position="1"/>
        <end position="96"/>
    </location>
</feature>
<feature type="DNA-binding region" description="OmpR/PhoB-type" evidence="5">
    <location>
        <begin position="1"/>
        <end position="96"/>
    </location>
</feature>
<dbReference type="SMART" id="SM01043">
    <property type="entry name" value="BTAD"/>
    <property type="match status" value="1"/>
</dbReference>
<evidence type="ECO:0000313" key="7">
    <source>
        <dbReference type="EMBL" id="GAA1712802.1"/>
    </source>
</evidence>
<dbReference type="PANTHER" id="PTHR35807:SF1">
    <property type="entry name" value="TRANSCRIPTIONAL REGULATOR REDD"/>
    <property type="match status" value="1"/>
</dbReference>
<keyword evidence="4" id="KW-0804">Transcription</keyword>
<dbReference type="SUPFAM" id="SSF52540">
    <property type="entry name" value="P-loop containing nucleoside triphosphate hydrolases"/>
    <property type="match status" value="1"/>
</dbReference>
<evidence type="ECO:0000259" key="6">
    <source>
        <dbReference type="PROSITE" id="PS51755"/>
    </source>
</evidence>
<dbReference type="Proteomes" id="UP001500618">
    <property type="component" value="Unassembled WGS sequence"/>
</dbReference>
<evidence type="ECO:0000256" key="2">
    <source>
        <dbReference type="ARBA" id="ARBA00023015"/>
    </source>
</evidence>
<dbReference type="PROSITE" id="PS51755">
    <property type="entry name" value="OMPR_PHOB"/>
    <property type="match status" value="1"/>
</dbReference>
<dbReference type="PRINTS" id="PR00364">
    <property type="entry name" value="DISEASERSIST"/>
</dbReference>
<reference evidence="7 8" key="1">
    <citation type="journal article" date="2019" name="Int. J. Syst. Evol. Microbiol.">
        <title>The Global Catalogue of Microorganisms (GCM) 10K type strain sequencing project: providing services to taxonomists for standard genome sequencing and annotation.</title>
        <authorList>
            <consortium name="The Broad Institute Genomics Platform"/>
            <consortium name="The Broad Institute Genome Sequencing Center for Infectious Disease"/>
            <person name="Wu L."/>
            <person name="Ma J."/>
        </authorList>
    </citation>
    <scope>NUCLEOTIDE SEQUENCE [LARGE SCALE GENOMIC DNA]</scope>
    <source>
        <strain evidence="7 8">JCM 14718</strain>
    </source>
</reference>
<keyword evidence="3 5" id="KW-0238">DNA-binding</keyword>
<comment type="caution">
    <text evidence="7">The sequence shown here is derived from an EMBL/GenBank/DDBJ whole genome shotgun (WGS) entry which is preliminary data.</text>
</comment>
<dbReference type="InterPro" id="IPR001867">
    <property type="entry name" value="OmpR/PhoB-type_DNA-bd"/>
</dbReference>
<dbReference type="Gene3D" id="1.25.40.10">
    <property type="entry name" value="Tetratricopeptide repeat domain"/>
    <property type="match status" value="2"/>
</dbReference>
<proteinExistence type="inferred from homology"/>
<dbReference type="InterPro" id="IPR036388">
    <property type="entry name" value="WH-like_DNA-bd_sf"/>
</dbReference>
<evidence type="ECO:0000256" key="5">
    <source>
        <dbReference type="PROSITE-ProRule" id="PRU01091"/>
    </source>
</evidence>
<dbReference type="EMBL" id="BAAANY010000038">
    <property type="protein sequence ID" value="GAA1712802.1"/>
    <property type="molecule type" value="Genomic_DNA"/>
</dbReference>
<accession>A0ABN2IVU9</accession>
<protein>
    <submittedName>
        <fullName evidence="7">BTAD domain-containing putative transcriptional regulator</fullName>
    </submittedName>
</protein>
<keyword evidence="8" id="KW-1185">Reference proteome</keyword>
<dbReference type="Pfam" id="PF03704">
    <property type="entry name" value="BTAD"/>
    <property type="match status" value="1"/>
</dbReference>
<dbReference type="Gene3D" id="1.10.10.10">
    <property type="entry name" value="Winged helix-like DNA-binding domain superfamily/Winged helix DNA-binding domain"/>
    <property type="match status" value="1"/>
</dbReference>
<evidence type="ECO:0000256" key="3">
    <source>
        <dbReference type="ARBA" id="ARBA00023125"/>
    </source>
</evidence>
<dbReference type="Gene3D" id="3.40.50.300">
    <property type="entry name" value="P-loop containing nucleotide triphosphate hydrolases"/>
    <property type="match status" value="1"/>
</dbReference>
<dbReference type="SMART" id="SM00862">
    <property type="entry name" value="Trans_reg_C"/>
    <property type="match status" value="1"/>
</dbReference>
<dbReference type="CDD" id="cd15831">
    <property type="entry name" value="BTAD"/>
    <property type="match status" value="1"/>
</dbReference>
<dbReference type="InterPro" id="IPR027417">
    <property type="entry name" value="P-loop_NTPase"/>
</dbReference>
<dbReference type="Pfam" id="PF00486">
    <property type="entry name" value="Trans_reg_C"/>
    <property type="match status" value="1"/>
</dbReference>
<dbReference type="SUPFAM" id="SSF48452">
    <property type="entry name" value="TPR-like"/>
    <property type="match status" value="2"/>
</dbReference>